<evidence type="ECO:0000256" key="1">
    <source>
        <dbReference type="SAM" id="MobiDB-lite"/>
    </source>
</evidence>
<feature type="signal peptide" evidence="2">
    <location>
        <begin position="1"/>
        <end position="16"/>
    </location>
</feature>
<dbReference type="EMBL" id="JACEIK010000969">
    <property type="protein sequence ID" value="MCD7464493.1"/>
    <property type="molecule type" value="Genomic_DNA"/>
</dbReference>
<feature type="chain" id="PRO_5047449523" evidence="2">
    <location>
        <begin position="17"/>
        <end position="138"/>
    </location>
</feature>
<organism evidence="3 4">
    <name type="scientific">Datura stramonium</name>
    <name type="common">Jimsonweed</name>
    <name type="synonym">Common thornapple</name>
    <dbReference type="NCBI Taxonomy" id="4076"/>
    <lineage>
        <taxon>Eukaryota</taxon>
        <taxon>Viridiplantae</taxon>
        <taxon>Streptophyta</taxon>
        <taxon>Embryophyta</taxon>
        <taxon>Tracheophyta</taxon>
        <taxon>Spermatophyta</taxon>
        <taxon>Magnoliopsida</taxon>
        <taxon>eudicotyledons</taxon>
        <taxon>Gunneridae</taxon>
        <taxon>Pentapetalae</taxon>
        <taxon>asterids</taxon>
        <taxon>lamiids</taxon>
        <taxon>Solanales</taxon>
        <taxon>Solanaceae</taxon>
        <taxon>Solanoideae</taxon>
        <taxon>Datureae</taxon>
        <taxon>Datura</taxon>
    </lineage>
</organism>
<evidence type="ECO:0000256" key="2">
    <source>
        <dbReference type="SAM" id="SignalP"/>
    </source>
</evidence>
<keyword evidence="4" id="KW-1185">Reference proteome</keyword>
<feature type="region of interest" description="Disordered" evidence="1">
    <location>
        <begin position="70"/>
        <end position="107"/>
    </location>
</feature>
<comment type="caution">
    <text evidence="3">The sequence shown here is derived from an EMBL/GenBank/DDBJ whole genome shotgun (WGS) entry which is preliminary data.</text>
</comment>
<reference evidence="3 4" key="1">
    <citation type="journal article" date="2021" name="BMC Genomics">
        <title>Datura genome reveals duplications of psychoactive alkaloid biosynthetic genes and high mutation rate following tissue culture.</title>
        <authorList>
            <person name="Rajewski A."/>
            <person name="Carter-House D."/>
            <person name="Stajich J."/>
            <person name="Litt A."/>
        </authorList>
    </citation>
    <scope>NUCLEOTIDE SEQUENCE [LARGE SCALE GENOMIC DNA]</scope>
    <source>
        <strain evidence="3">AR-01</strain>
    </source>
</reference>
<name>A0ABS8T0K8_DATST</name>
<protein>
    <submittedName>
        <fullName evidence="3">Uncharacterized protein</fullName>
    </submittedName>
</protein>
<accession>A0ABS8T0K8</accession>
<keyword evidence="2" id="KW-0732">Signal</keyword>
<evidence type="ECO:0000313" key="3">
    <source>
        <dbReference type="EMBL" id="MCD7464493.1"/>
    </source>
</evidence>
<proteinExistence type="predicted"/>
<gene>
    <name evidence="3" type="ORF">HAX54_052854</name>
</gene>
<dbReference type="Proteomes" id="UP000823775">
    <property type="component" value="Unassembled WGS sequence"/>
</dbReference>
<sequence>MEAAMVLVWWWLPRWSVRFSDDGWSAHRSPQRERGRRREAGGRRLLLVGATVMRRGGRLVVDGVGLFSGQPWPEPREKNGKNRGMTGDGLCGVGSSPEGRKGAGEASGEGCCLFGQCFDSGVYGSMAFSGQWGWKEKR</sequence>
<evidence type="ECO:0000313" key="4">
    <source>
        <dbReference type="Proteomes" id="UP000823775"/>
    </source>
</evidence>